<sequence length="61" mass="6142">MSTREPSYRTLRLLCANAVGMAGFLLAFAVAGEFAVALVAALLMAAIGYAASSAVVAYASA</sequence>
<reference evidence="2 3" key="1">
    <citation type="journal article" date="2014" name="Front. Microbiol.">
        <title>Population and genomic analysis of the genus Halorubrum.</title>
        <authorList>
            <person name="Fullmer M.S."/>
            <person name="Soucy S.M."/>
            <person name="Swithers K.S."/>
            <person name="Makkay A.M."/>
            <person name="Wheeler R."/>
            <person name="Ventosa A."/>
            <person name="Gogarten J.P."/>
            <person name="Papke R.T."/>
        </authorList>
    </citation>
    <scope>NUCLEOTIDE SEQUENCE [LARGE SCALE GENOMIC DNA]</scope>
    <source>
        <strain evidence="2 3">C49</strain>
    </source>
</reference>
<keyword evidence="1" id="KW-1133">Transmembrane helix</keyword>
<keyword evidence="1" id="KW-0812">Transmembrane</keyword>
<accession>A0A2G1WKR9</accession>
<keyword evidence="3" id="KW-1185">Reference proteome</keyword>
<gene>
    <name evidence="2" type="ORF">DJ69_05085</name>
</gene>
<dbReference type="Proteomes" id="UP000222824">
    <property type="component" value="Unassembled WGS sequence"/>
</dbReference>
<keyword evidence="1" id="KW-0472">Membrane</keyword>
<dbReference type="AlphaFoldDB" id="A0A2G1WKR9"/>
<protein>
    <submittedName>
        <fullName evidence="2">Uncharacterized protein</fullName>
    </submittedName>
</protein>
<name>A0A2G1WKR9_9EURY</name>
<feature type="transmembrane region" description="Helical" evidence="1">
    <location>
        <begin position="12"/>
        <end position="31"/>
    </location>
</feature>
<feature type="transmembrane region" description="Helical" evidence="1">
    <location>
        <begin position="37"/>
        <end position="59"/>
    </location>
</feature>
<evidence type="ECO:0000313" key="3">
    <source>
        <dbReference type="Proteomes" id="UP000222824"/>
    </source>
</evidence>
<dbReference type="RefSeq" id="WP_099254610.1">
    <property type="nucleotide sequence ID" value="NZ_NHOA01000033.1"/>
</dbReference>
<evidence type="ECO:0000256" key="1">
    <source>
        <dbReference type="SAM" id="Phobius"/>
    </source>
</evidence>
<proteinExistence type="predicted"/>
<dbReference type="EMBL" id="NHOA01000033">
    <property type="protein sequence ID" value="PHQ39614.1"/>
    <property type="molecule type" value="Genomic_DNA"/>
</dbReference>
<organism evidence="2 3">
    <name type="scientific">Halorubrum persicum</name>
    <dbReference type="NCBI Taxonomy" id="1383844"/>
    <lineage>
        <taxon>Archaea</taxon>
        <taxon>Methanobacteriati</taxon>
        <taxon>Methanobacteriota</taxon>
        <taxon>Stenosarchaea group</taxon>
        <taxon>Halobacteria</taxon>
        <taxon>Halobacteriales</taxon>
        <taxon>Haloferacaceae</taxon>
        <taxon>Halorubrum</taxon>
    </lineage>
</organism>
<evidence type="ECO:0000313" key="2">
    <source>
        <dbReference type="EMBL" id="PHQ39614.1"/>
    </source>
</evidence>
<comment type="caution">
    <text evidence="2">The sequence shown here is derived from an EMBL/GenBank/DDBJ whole genome shotgun (WGS) entry which is preliminary data.</text>
</comment>